<reference evidence="1" key="1">
    <citation type="submission" date="2022-07" db="EMBL/GenBank/DDBJ databases">
        <title>Phylogenomic reconstructions and comparative analyses of Kickxellomycotina fungi.</title>
        <authorList>
            <person name="Reynolds N.K."/>
            <person name="Stajich J.E."/>
            <person name="Barry K."/>
            <person name="Grigoriev I.V."/>
            <person name="Crous P."/>
            <person name="Smith M.E."/>
        </authorList>
    </citation>
    <scope>NUCLEOTIDE SEQUENCE</scope>
    <source>
        <strain evidence="1">CBS 109366</strain>
    </source>
</reference>
<gene>
    <name evidence="1" type="primary">VPS10_3</name>
    <name evidence="1" type="ORF">IWQ57_006130</name>
</gene>
<keyword evidence="2" id="KW-1185">Reference proteome</keyword>
<sequence>MAEEAIFCLEIQDARSRTAPAARSLHARGASNALANTSPARVHYGAALRRRQRQRRQRQRRAITDSFGELLDALATQSKVRLVVSEDFFATEREVRFGAGNDGAGGDRAGGGVVAASVVRGYVLVAIAHEHSDEMDLFVSVDGHTWAESHLPLPPGSQEDAYTVLESTRHAVLVDVLASTTGAAGSLFRSNSNGTYYTLSLEHTHRSREGLVDVERVHGVEGVLVANQVANWDHILASRLPELRTRISFDDGARWRFLQPPDRAPDGRRYGCSSDAQKTGECALHVHSVTSSRMPGRVFGSPASPGVVLAVGSVGAQLDKHPKCDTFLSRDGALTWAAVRKGPHHVQ</sequence>
<evidence type="ECO:0000313" key="2">
    <source>
        <dbReference type="Proteomes" id="UP001140234"/>
    </source>
</evidence>
<comment type="caution">
    <text evidence="1">The sequence shown here is derived from an EMBL/GenBank/DDBJ whole genome shotgun (WGS) entry which is preliminary data.</text>
</comment>
<accession>A0ACC1JKV1</accession>
<dbReference type="EMBL" id="JANBUJ010003310">
    <property type="protein sequence ID" value="KAJ2761120.1"/>
    <property type="molecule type" value="Genomic_DNA"/>
</dbReference>
<name>A0ACC1JKV1_9FUNG</name>
<organism evidence="1 2">
    <name type="scientific">Coemansia nantahalensis</name>
    <dbReference type="NCBI Taxonomy" id="2789366"/>
    <lineage>
        <taxon>Eukaryota</taxon>
        <taxon>Fungi</taxon>
        <taxon>Fungi incertae sedis</taxon>
        <taxon>Zoopagomycota</taxon>
        <taxon>Kickxellomycotina</taxon>
        <taxon>Kickxellomycetes</taxon>
        <taxon>Kickxellales</taxon>
        <taxon>Kickxellaceae</taxon>
        <taxon>Coemansia</taxon>
    </lineage>
</organism>
<protein>
    <submittedName>
        <fullName evidence="1">Vacuolar protein sorting/targeting protein PEP1</fullName>
    </submittedName>
</protein>
<evidence type="ECO:0000313" key="1">
    <source>
        <dbReference type="EMBL" id="KAJ2761120.1"/>
    </source>
</evidence>
<feature type="non-terminal residue" evidence="1">
    <location>
        <position position="347"/>
    </location>
</feature>
<proteinExistence type="predicted"/>
<dbReference type="Proteomes" id="UP001140234">
    <property type="component" value="Unassembled WGS sequence"/>
</dbReference>